<keyword evidence="6 8" id="KW-0472">Membrane</keyword>
<dbReference type="GO" id="GO:0005886">
    <property type="term" value="C:plasma membrane"/>
    <property type="evidence" value="ECO:0007669"/>
    <property type="project" value="UniProtKB-SubCell"/>
</dbReference>
<comment type="similarity">
    <text evidence="2">Belongs to the VirD4/TraG family.</text>
</comment>
<feature type="region of interest" description="Disordered" evidence="7">
    <location>
        <begin position="541"/>
        <end position="560"/>
    </location>
</feature>
<evidence type="ECO:0000256" key="7">
    <source>
        <dbReference type="SAM" id="MobiDB-lite"/>
    </source>
</evidence>
<comment type="subcellular location">
    <subcellularLocation>
        <location evidence="1">Cell membrane</location>
        <topology evidence="1">Multi-pass membrane protein</topology>
    </subcellularLocation>
</comment>
<feature type="transmembrane region" description="Helical" evidence="8">
    <location>
        <begin position="61"/>
        <end position="82"/>
    </location>
</feature>
<keyword evidence="3" id="KW-1003">Cell membrane</keyword>
<dbReference type="AlphaFoldDB" id="A0A2N8U2K4"/>
<evidence type="ECO:0000313" key="9">
    <source>
        <dbReference type="EMBL" id="SBO46256.1"/>
    </source>
</evidence>
<dbReference type="InterPro" id="IPR027417">
    <property type="entry name" value="P-loop_NTPase"/>
</dbReference>
<gene>
    <name evidence="9" type="ORF">MBOVJF4278_00484</name>
</gene>
<evidence type="ECO:0000256" key="6">
    <source>
        <dbReference type="ARBA" id="ARBA00023136"/>
    </source>
</evidence>
<sequence>MKKIAIKIIIVVLASIIFTTIGFLLVINFINLRTYNDLSKVKTFSDYINLSKHNVIRNSNFFIIFTLVLFLILSGAFVYFVFFRKRKEQTDESKYWLWNDKFLVGDRSFFKKQFLVSPDYKHNQNNANWVINYANSLKKWWINNGKNDINSVVIGGVGSGKTQRVILPNILYNSHLRLKYKSSFVITDPKKEIIKAVGKKLTDQNYKIFAIDFSEPEYSNGWNPLHYVYKQAHLECNDQKAHIENIYKAFSEINNVIEQLPWSDTDEKFWTDNAKRVINTATKFLLLVSIERPDLVSAQDFNLISVGKLCVAPAWDANQDWISIVKLRADDDLIWKELWFEVEALLSEAKNAQTFQSILSFVSSALAIFTNDEFVQRVIAQTKSFDLNLVAKEKQPVAIFIHSPDHKPSHHFLISMLIDQIYQALVNQANENGKRKDEYGIYLSEKLDRKWLFLLDEAGNLPKIINLDNKVTISRSRNIFFQFVLQDYNQLKKYNDKVDGVDKTIRSNLQFTYFLNSNDEDTLKELSESLGKKEVKKISKSTSYDSRSKGSTSGTTENIEEKPLMSVSEIKSKNKDLAIVSIIGYKPMLIKTKLAYKHFINDNYVHQCDETSSEIVKWNLSNLTHNEAQESVSVEIEQSENIDKETEINEETKQENDLYSIALDIVNKFE</sequence>
<dbReference type="PANTHER" id="PTHR37937">
    <property type="entry name" value="CONJUGATIVE TRANSFER: DNA TRANSPORT"/>
    <property type="match status" value="1"/>
</dbReference>
<evidence type="ECO:0000256" key="5">
    <source>
        <dbReference type="ARBA" id="ARBA00022989"/>
    </source>
</evidence>
<dbReference type="InterPro" id="IPR003688">
    <property type="entry name" value="TraG/VirD4"/>
</dbReference>
<evidence type="ECO:0000256" key="2">
    <source>
        <dbReference type="ARBA" id="ARBA00008806"/>
    </source>
</evidence>
<protein>
    <submittedName>
        <fullName evidence="9">Type IV secretory system Conjugative DNA transfer</fullName>
    </submittedName>
</protein>
<dbReference type="InterPro" id="IPR051539">
    <property type="entry name" value="T4SS-coupling_protein"/>
</dbReference>
<dbReference type="RefSeq" id="WP_075271027.1">
    <property type="nucleotide sequence ID" value="NZ_CP058432.1"/>
</dbReference>
<dbReference type="SUPFAM" id="SSF52540">
    <property type="entry name" value="P-loop containing nucleoside triphosphate hydrolases"/>
    <property type="match status" value="1"/>
</dbReference>
<dbReference type="Gene3D" id="3.40.50.300">
    <property type="entry name" value="P-loop containing nucleotide triphosphate hydrolases"/>
    <property type="match status" value="1"/>
</dbReference>
<dbReference type="CDD" id="cd01127">
    <property type="entry name" value="TrwB_TraG_TraD_VirD4"/>
    <property type="match status" value="2"/>
</dbReference>
<dbReference type="EMBL" id="LT578453">
    <property type="protein sequence ID" value="SBO46256.1"/>
    <property type="molecule type" value="Genomic_DNA"/>
</dbReference>
<dbReference type="Proteomes" id="UP000233776">
    <property type="component" value="Chromosome I"/>
</dbReference>
<keyword evidence="4 8" id="KW-0812">Transmembrane</keyword>
<evidence type="ECO:0000256" key="1">
    <source>
        <dbReference type="ARBA" id="ARBA00004651"/>
    </source>
</evidence>
<evidence type="ECO:0000313" key="10">
    <source>
        <dbReference type="Proteomes" id="UP000233776"/>
    </source>
</evidence>
<dbReference type="PANTHER" id="PTHR37937:SF1">
    <property type="entry name" value="CONJUGATIVE TRANSFER: DNA TRANSPORT"/>
    <property type="match status" value="1"/>
</dbReference>
<dbReference type="Pfam" id="PF02534">
    <property type="entry name" value="T4SS-DNA_transf"/>
    <property type="match status" value="1"/>
</dbReference>
<evidence type="ECO:0000256" key="4">
    <source>
        <dbReference type="ARBA" id="ARBA00022692"/>
    </source>
</evidence>
<evidence type="ECO:0000256" key="8">
    <source>
        <dbReference type="SAM" id="Phobius"/>
    </source>
</evidence>
<feature type="transmembrane region" description="Helical" evidence="8">
    <location>
        <begin position="7"/>
        <end position="30"/>
    </location>
</feature>
<proteinExistence type="inferred from homology"/>
<accession>A0A2N8U2K4</accession>
<keyword evidence="5 8" id="KW-1133">Transmembrane helix</keyword>
<reference evidence="9 10" key="1">
    <citation type="submission" date="2016-06" db="EMBL/GenBank/DDBJ databases">
        <authorList>
            <person name="Kjaerup R.B."/>
            <person name="Dalgaard T.S."/>
            <person name="Juul-Madsen H.R."/>
        </authorList>
    </citation>
    <scope>NUCLEOTIDE SEQUENCE [LARGE SCALE GENOMIC DNA]</scope>
    <source>
        <strain evidence="9">JF4278</strain>
    </source>
</reference>
<evidence type="ECO:0000256" key="3">
    <source>
        <dbReference type="ARBA" id="ARBA00022475"/>
    </source>
</evidence>
<feature type="compositionally biased region" description="Polar residues" evidence="7">
    <location>
        <begin position="541"/>
        <end position="557"/>
    </location>
</feature>
<organism evidence="9 10">
    <name type="scientific">Mycoplasmopsis bovis</name>
    <name type="common">Mycoplasma bovis</name>
    <dbReference type="NCBI Taxonomy" id="28903"/>
    <lineage>
        <taxon>Bacteria</taxon>
        <taxon>Bacillati</taxon>
        <taxon>Mycoplasmatota</taxon>
        <taxon>Mycoplasmoidales</taxon>
        <taxon>Metamycoplasmataceae</taxon>
        <taxon>Mycoplasmopsis</taxon>
    </lineage>
</organism>
<name>A0A2N8U2K4_MYCBV</name>